<sequence>MAVGDAVVGGAYCCQGRICLGGCTLFPSPCYHLMIVAAGRPWLAAANKFRFLRRARLGLWSAEWRDSAAHPTTEAAPAPAFAWLETRAWPEAAVWPRLEAADNLDRLFGFLCGFRRGRRWVIRLDLDIFRHLAQLSKQLLLKTLGIEGAGDGDLEFDHLLRHCFDALRVLRLEKESSGKEGCGFASSNKRAV</sequence>
<reference evidence="1" key="1">
    <citation type="submission" date="2021-03" db="EMBL/GenBank/DDBJ databases">
        <authorList>
            <consortium name="Genoscope - CEA"/>
            <person name="William W."/>
        </authorList>
    </citation>
    <scope>NUCLEOTIDE SEQUENCE</scope>
    <source>
        <strain evidence="1">Doubled-haploid Pahang</strain>
    </source>
</reference>
<name>A0A804KP92_MUSAM</name>
<dbReference type="Gramene" id="Ma09_t27260.1">
    <property type="protein sequence ID" value="Ma09_p27260.1"/>
    <property type="gene ID" value="Ma09_g27260"/>
</dbReference>
<evidence type="ECO:0000313" key="2">
    <source>
        <dbReference type="EnsemblPlants" id="Ma09_p27260.1"/>
    </source>
</evidence>
<dbReference type="EnsemblPlants" id="Ma09_t27260.1">
    <property type="protein sequence ID" value="Ma09_p27260.1"/>
    <property type="gene ID" value="Ma09_g27260"/>
</dbReference>
<keyword evidence="3" id="KW-1185">Reference proteome</keyword>
<organism evidence="2 3">
    <name type="scientific">Musa acuminata subsp. malaccensis</name>
    <name type="common">Wild banana</name>
    <name type="synonym">Musa malaccensis</name>
    <dbReference type="NCBI Taxonomy" id="214687"/>
    <lineage>
        <taxon>Eukaryota</taxon>
        <taxon>Viridiplantae</taxon>
        <taxon>Streptophyta</taxon>
        <taxon>Embryophyta</taxon>
        <taxon>Tracheophyta</taxon>
        <taxon>Spermatophyta</taxon>
        <taxon>Magnoliopsida</taxon>
        <taxon>Liliopsida</taxon>
        <taxon>Zingiberales</taxon>
        <taxon>Musaceae</taxon>
        <taxon>Musa</taxon>
    </lineage>
</organism>
<protein>
    <submittedName>
        <fullName evidence="1">(wild Malaysian banana) hypothetical protein</fullName>
    </submittedName>
</protein>
<reference evidence="2" key="2">
    <citation type="submission" date="2021-05" db="UniProtKB">
        <authorList>
            <consortium name="EnsemblPlants"/>
        </authorList>
    </citation>
    <scope>IDENTIFICATION</scope>
    <source>
        <strain evidence="2">subsp. malaccensis</strain>
    </source>
</reference>
<dbReference type="AlphaFoldDB" id="A0A804KP92"/>
<evidence type="ECO:0000313" key="1">
    <source>
        <dbReference type="EMBL" id="CAG1836621.1"/>
    </source>
</evidence>
<dbReference type="Proteomes" id="UP000012960">
    <property type="component" value="Unplaced"/>
</dbReference>
<dbReference type="InParanoid" id="A0A804KP92"/>
<proteinExistence type="predicted"/>
<gene>
    <name evidence="1" type="ORF">GSMUA_245900.1</name>
</gene>
<evidence type="ECO:0000313" key="3">
    <source>
        <dbReference type="Proteomes" id="UP000012960"/>
    </source>
</evidence>
<dbReference type="EMBL" id="HG996474">
    <property type="protein sequence ID" value="CAG1836621.1"/>
    <property type="molecule type" value="Genomic_DNA"/>
</dbReference>
<accession>A0A804KP92</accession>